<dbReference type="OrthoDB" id="10485486at2759"/>
<gene>
    <name evidence="2" type="ORF">Bhyg_13006</name>
</gene>
<feature type="region of interest" description="Disordered" evidence="1">
    <location>
        <begin position="1"/>
        <end position="29"/>
    </location>
</feature>
<feature type="compositionally biased region" description="Polar residues" evidence="1">
    <location>
        <begin position="262"/>
        <end position="273"/>
    </location>
</feature>
<name>A0A9Q0MYC6_9DIPT</name>
<organism evidence="2 3">
    <name type="scientific">Pseudolycoriella hygida</name>
    <dbReference type="NCBI Taxonomy" id="35572"/>
    <lineage>
        <taxon>Eukaryota</taxon>
        <taxon>Metazoa</taxon>
        <taxon>Ecdysozoa</taxon>
        <taxon>Arthropoda</taxon>
        <taxon>Hexapoda</taxon>
        <taxon>Insecta</taxon>
        <taxon>Pterygota</taxon>
        <taxon>Neoptera</taxon>
        <taxon>Endopterygota</taxon>
        <taxon>Diptera</taxon>
        <taxon>Nematocera</taxon>
        <taxon>Sciaroidea</taxon>
        <taxon>Sciaridae</taxon>
        <taxon>Pseudolycoriella</taxon>
    </lineage>
</organism>
<evidence type="ECO:0000256" key="1">
    <source>
        <dbReference type="SAM" id="MobiDB-lite"/>
    </source>
</evidence>
<dbReference type="Proteomes" id="UP001151699">
    <property type="component" value="Chromosome X"/>
</dbReference>
<sequence length="321" mass="35530">MMYAPTSKKLKASKSSTTVSRAVSKTKVKGRSAVMNHNHPRSDELPSGNIDAMIESKVGVGSSEKSSGYMEVCDQIEGNPNIENSEVENANIANDAELLSLDDERGGSLISGNVQTNLSDFNFGCSSFNNTCNTDGTLKYINNPVVSQCGNNVSNNKKKTIAANCDTTNMLYRREVSSASNINIDNNHKIMTMLTRTGCLTLPQYQMRMLNGYNECGYVNRRSQVPDRKIQFSRNVQHLHVNYGNTNDNEIDEQSTEKKTNTQHGKNVSTAEPISESTLKLQRIFNSTQKVISEIKSDVMTAGNTFINSYVRDFLQAEFTS</sequence>
<evidence type="ECO:0000313" key="3">
    <source>
        <dbReference type="Proteomes" id="UP001151699"/>
    </source>
</evidence>
<comment type="caution">
    <text evidence="2">The sequence shown here is derived from an EMBL/GenBank/DDBJ whole genome shotgun (WGS) entry which is preliminary data.</text>
</comment>
<keyword evidence="3" id="KW-1185">Reference proteome</keyword>
<proteinExistence type="predicted"/>
<reference evidence="2" key="1">
    <citation type="submission" date="2022-07" db="EMBL/GenBank/DDBJ databases">
        <authorList>
            <person name="Trinca V."/>
            <person name="Uliana J.V.C."/>
            <person name="Torres T.T."/>
            <person name="Ward R.J."/>
            <person name="Monesi N."/>
        </authorList>
    </citation>
    <scope>NUCLEOTIDE SEQUENCE</scope>
    <source>
        <strain evidence="2">HSMRA1968</strain>
        <tissue evidence="2">Whole embryos</tissue>
    </source>
</reference>
<accession>A0A9Q0MYC6</accession>
<protein>
    <submittedName>
        <fullName evidence="2">Uncharacterized protein</fullName>
    </submittedName>
</protein>
<feature type="region of interest" description="Disordered" evidence="1">
    <location>
        <begin position="244"/>
        <end position="273"/>
    </location>
</feature>
<feature type="non-terminal residue" evidence="2">
    <location>
        <position position="1"/>
    </location>
</feature>
<evidence type="ECO:0000313" key="2">
    <source>
        <dbReference type="EMBL" id="KAJ6640256.1"/>
    </source>
</evidence>
<dbReference type="AlphaFoldDB" id="A0A9Q0MYC6"/>
<dbReference type="EMBL" id="WJQU01000003">
    <property type="protein sequence ID" value="KAJ6640256.1"/>
    <property type="molecule type" value="Genomic_DNA"/>
</dbReference>